<dbReference type="PANTHER" id="PTHR43825:SF5">
    <property type="entry name" value="HYPOTHETICAL TRANSKETOLASE FAMILY PROTEIN"/>
    <property type="match status" value="1"/>
</dbReference>
<sequence length="305" mass="33799">MRDIISKFLTDKATADKNVHVFSGDHGYALFDELRKKAPDQFINAGVSEQAMVGYAAGMAKEGMIPFVYGLSAFIPVRVLEFIKMDVCYESLPVIFLGDGAGLVYATLGPSHQCAEDIACVRTLPHMTIFSPADSYEMLACLEYAYTLKSPSYIRIGKADKTVIHSKKLDSLELDVLSVKETNSNVCIIATGSMMDVGMKLSQKYNLSLYSAPVIHPLDRDKIIGRIQKYKTVISLEEHSIVGGLGSVLSEFIAESETPSPIRLIRFGIRNRFTERCGSYDYAIKEHGLDYATIEEKLIKEKILG</sequence>
<dbReference type="Pfam" id="PF02779">
    <property type="entry name" value="Transket_pyr"/>
    <property type="match status" value="1"/>
</dbReference>
<accession>A0ABM7URU1</accession>
<evidence type="ECO:0000259" key="1">
    <source>
        <dbReference type="SMART" id="SM00861"/>
    </source>
</evidence>
<dbReference type="InterPro" id="IPR029061">
    <property type="entry name" value="THDP-binding"/>
</dbReference>
<protein>
    <submittedName>
        <fullName evidence="2">1-deoxy-D-xylulose-5-phosphate synthase</fullName>
    </submittedName>
</protein>
<dbReference type="Gene3D" id="3.40.50.970">
    <property type="match status" value="1"/>
</dbReference>
<dbReference type="Gene3D" id="3.40.50.920">
    <property type="match status" value="1"/>
</dbReference>
<dbReference type="CDD" id="cd07033">
    <property type="entry name" value="TPP_PYR_DXS_TK_like"/>
    <property type="match status" value="1"/>
</dbReference>
<dbReference type="InterPro" id="IPR051157">
    <property type="entry name" value="PDH/Transketolase"/>
</dbReference>
<dbReference type="InterPro" id="IPR009014">
    <property type="entry name" value="Transketo_C/PFOR_II"/>
</dbReference>
<dbReference type="InterPro" id="IPR005475">
    <property type="entry name" value="Transketolase-like_Pyr-bd"/>
</dbReference>
<keyword evidence="3" id="KW-1185">Reference proteome</keyword>
<evidence type="ECO:0000313" key="2">
    <source>
        <dbReference type="EMBL" id="BDA79170.1"/>
    </source>
</evidence>
<dbReference type="Proteomes" id="UP000245263">
    <property type="component" value="Chromosome 1"/>
</dbReference>
<dbReference type="InterPro" id="IPR033248">
    <property type="entry name" value="Transketolase_C"/>
</dbReference>
<gene>
    <name evidence="2" type="ORF">LPTSP3_g21000</name>
</gene>
<name>A0ABM7URU1_9LEPT</name>
<dbReference type="PANTHER" id="PTHR43825">
    <property type="entry name" value="PYRUVATE DEHYDROGENASE E1 COMPONENT"/>
    <property type="match status" value="1"/>
</dbReference>
<reference evidence="2 3" key="1">
    <citation type="submission" date="2021-08" db="EMBL/GenBank/DDBJ databases">
        <title>Complete genome sequence of Leptospira kobayashii strain E30.</title>
        <authorList>
            <person name="Nakao R."/>
            <person name="Nakamura S."/>
            <person name="Masuzawa T."/>
            <person name="Koizumi N."/>
        </authorList>
    </citation>
    <scope>NUCLEOTIDE SEQUENCE [LARGE SCALE GENOMIC DNA]</scope>
    <source>
        <strain evidence="2 3">E30</strain>
    </source>
</reference>
<feature type="domain" description="Transketolase-like pyrimidine-binding" evidence="1">
    <location>
        <begin position="1"/>
        <end position="162"/>
    </location>
</feature>
<dbReference type="SMART" id="SM00861">
    <property type="entry name" value="Transket_pyr"/>
    <property type="match status" value="1"/>
</dbReference>
<dbReference type="Pfam" id="PF02780">
    <property type="entry name" value="Transketolase_C"/>
    <property type="match status" value="1"/>
</dbReference>
<organism evidence="2 3">
    <name type="scientific">Leptospira kobayashii</name>
    <dbReference type="NCBI Taxonomy" id="1917830"/>
    <lineage>
        <taxon>Bacteria</taxon>
        <taxon>Pseudomonadati</taxon>
        <taxon>Spirochaetota</taxon>
        <taxon>Spirochaetia</taxon>
        <taxon>Leptospirales</taxon>
        <taxon>Leptospiraceae</taxon>
        <taxon>Leptospira</taxon>
    </lineage>
</organism>
<dbReference type="RefSeq" id="WP_109019407.1">
    <property type="nucleotide sequence ID" value="NZ_AP025028.1"/>
</dbReference>
<dbReference type="EMBL" id="AP025028">
    <property type="protein sequence ID" value="BDA79170.1"/>
    <property type="molecule type" value="Genomic_DNA"/>
</dbReference>
<dbReference type="SUPFAM" id="SSF52518">
    <property type="entry name" value="Thiamin diphosphate-binding fold (THDP-binding)"/>
    <property type="match status" value="1"/>
</dbReference>
<proteinExistence type="predicted"/>
<dbReference type="SUPFAM" id="SSF52922">
    <property type="entry name" value="TK C-terminal domain-like"/>
    <property type="match status" value="1"/>
</dbReference>
<evidence type="ECO:0000313" key="3">
    <source>
        <dbReference type="Proteomes" id="UP000245263"/>
    </source>
</evidence>